<keyword evidence="2" id="KW-1185">Reference proteome</keyword>
<organism evidence="1 2">
    <name type="scientific">Cylicocyclus nassatus</name>
    <name type="common">Nematode worm</name>
    <dbReference type="NCBI Taxonomy" id="53992"/>
    <lineage>
        <taxon>Eukaryota</taxon>
        <taxon>Metazoa</taxon>
        <taxon>Ecdysozoa</taxon>
        <taxon>Nematoda</taxon>
        <taxon>Chromadorea</taxon>
        <taxon>Rhabditida</taxon>
        <taxon>Rhabditina</taxon>
        <taxon>Rhabditomorpha</taxon>
        <taxon>Strongyloidea</taxon>
        <taxon>Strongylidae</taxon>
        <taxon>Cylicocyclus</taxon>
    </lineage>
</organism>
<evidence type="ECO:0000313" key="1">
    <source>
        <dbReference type="EMBL" id="CAJ0596411.1"/>
    </source>
</evidence>
<proteinExistence type="predicted"/>
<dbReference type="GO" id="GO:0005198">
    <property type="term" value="F:structural molecule activity"/>
    <property type="evidence" value="ECO:0007669"/>
    <property type="project" value="InterPro"/>
</dbReference>
<evidence type="ECO:0000313" key="2">
    <source>
        <dbReference type="Proteomes" id="UP001176961"/>
    </source>
</evidence>
<dbReference type="InterPro" id="IPR003514">
    <property type="entry name" value="Microviridae_protein_F"/>
</dbReference>
<reference evidence="1" key="1">
    <citation type="submission" date="2023-07" db="EMBL/GenBank/DDBJ databases">
        <authorList>
            <consortium name="CYATHOMIX"/>
        </authorList>
    </citation>
    <scope>NUCLEOTIDE SEQUENCE</scope>
    <source>
        <strain evidence="1">N/A</strain>
    </source>
</reference>
<dbReference type="Proteomes" id="UP001176961">
    <property type="component" value="Unassembled WGS sequence"/>
</dbReference>
<sequence>MSILSRISDTFHGVVDGLNNTFKVMNATVPAPAPLQSVNSGLEAGIKATTKFDNKVKDVAGAMYDNWIKPELDAKVSAGKELVSIIRFSPRLANSPVYDSEIYATTSSIEDHSVFGYQEGWASYRYAPNVVSGLMRPTSEGAFSTWTFADAYSTKPTLSAGWAREDPNIPNRVLAVTSDLSDQIFADFYFEAKWSRVMPMFSVPGAIGAF</sequence>
<dbReference type="InterPro" id="IPR037002">
    <property type="entry name" value="Microviridae_protein_F_sf"/>
</dbReference>
<dbReference type="AlphaFoldDB" id="A0AA36GQP1"/>
<comment type="caution">
    <text evidence="1">The sequence shown here is derived from an EMBL/GenBank/DDBJ whole genome shotgun (WGS) entry which is preliminary data.</text>
</comment>
<protein>
    <submittedName>
        <fullName evidence="1">Uncharacterized protein</fullName>
    </submittedName>
</protein>
<name>A0AA36GQP1_CYLNA</name>
<accession>A0AA36GQP1</accession>
<dbReference type="EMBL" id="CATQJL010000122">
    <property type="protein sequence ID" value="CAJ0596411.1"/>
    <property type="molecule type" value="Genomic_DNA"/>
</dbReference>
<dbReference type="Gene3D" id="2.60.169.10">
    <property type="entry name" value="Microviridae F protein"/>
    <property type="match status" value="1"/>
</dbReference>
<gene>
    <name evidence="1" type="ORF">CYNAS_LOCUS8394</name>
</gene>
<dbReference type="Pfam" id="PF02305">
    <property type="entry name" value="Phage_F"/>
    <property type="match status" value="1"/>
</dbReference>